<name>A0A382RS32_9ZZZZ</name>
<accession>A0A382RS32</accession>
<organism evidence="1">
    <name type="scientific">marine metagenome</name>
    <dbReference type="NCBI Taxonomy" id="408172"/>
    <lineage>
        <taxon>unclassified sequences</taxon>
        <taxon>metagenomes</taxon>
        <taxon>ecological metagenomes</taxon>
    </lineage>
</organism>
<sequence length="202" mass="22712">MTRIRIALAVSVLCCSAIVWAGKPLVKYSYVGPTFTLLEGNISPWTTESRLTGYFVAEELPPSTTIDFLDPDIVFPFPNLPKTFSFSDGARTITQENMEGPMVDTRLRNRPLQHECRTFWVRTNEAGDIVAWDILFVSHVLENTYLTIFNGADHGQDQTEVQTNDFGCIDEIECRANVNYTSSGPKYRGTTYPGAWEKEVGI</sequence>
<dbReference type="EMBL" id="UINC01123764">
    <property type="protein sequence ID" value="SVD00456.1"/>
    <property type="molecule type" value="Genomic_DNA"/>
</dbReference>
<proteinExistence type="predicted"/>
<dbReference type="AlphaFoldDB" id="A0A382RS32"/>
<protein>
    <submittedName>
        <fullName evidence="1">Uncharacterized protein</fullName>
    </submittedName>
</protein>
<evidence type="ECO:0000313" key="1">
    <source>
        <dbReference type="EMBL" id="SVD00456.1"/>
    </source>
</evidence>
<reference evidence="1" key="1">
    <citation type="submission" date="2018-05" db="EMBL/GenBank/DDBJ databases">
        <authorList>
            <person name="Lanie J.A."/>
            <person name="Ng W.-L."/>
            <person name="Kazmierczak K.M."/>
            <person name="Andrzejewski T.M."/>
            <person name="Davidsen T.M."/>
            <person name="Wayne K.J."/>
            <person name="Tettelin H."/>
            <person name="Glass J.I."/>
            <person name="Rusch D."/>
            <person name="Podicherti R."/>
            <person name="Tsui H.-C.T."/>
            <person name="Winkler M.E."/>
        </authorList>
    </citation>
    <scope>NUCLEOTIDE SEQUENCE</scope>
</reference>
<gene>
    <name evidence="1" type="ORF">METZ01_LOCUS353310</name>
</gene>